<keyword evidence="2" id="KW-1185">Reference proteome</keyword>
<dbReference type="EMBL" id="CAJHNJ030000012">
    <property type="protein sequence ID" value="CAG9110627.1"/>
    <property type="molecule type" value="Genomic_DNA"/>
</dbReference>
<dbReference type="Proteomes" id="UP000653454">
    <property type="component" value="Unassembled WGS sequence"/>
</dbReference>
<gene>
    <name evidence="1" type="ORF">PLXY2_LOCUS4578</name>
</gene>
<organism evidence="1 2">
    <name type="scientific">Plutella xylostella</name>
    <name type="common">Diamondback moth</name>
    <name type="synonym">Plutella maculipennis</name>
    <dbReference type="NCBI Taxonomy" id="51655"/>
    <lineage>
        <taxon>Eukaryota</taxon>
        <taxon>Metazoa</taxon>
        <taxon>Ecdysozoa</taxon>
        <taxon>Arthropoda</taxon>
        <taxon>Hexapoda</taxon>
        <taxon>Insecta</taxon>
        <taxon>Pterygota</taxon>
        <taxon>Neoptera</taxon>
        <taxon>Endopterygota</taxon>
        <taxon>Lepidoptera</taxon>
        <taxon>Glossata</taxon>
        <taxon>Ditrysia</taxon>
        <taxon>Yponomeutoidea</taxon>
        <taxon>Plutellidae</taxon>
        <taxon>Plutella</taxon>
    </lineage>
</organism>
<dbReference type="AlphaFoldDB" id="A0A8S4E6J2"/>
<proteinExistence type="predicted"/>
<protein>
    <submittedName>
        <fullName evidence="1">(diamondback moth) hypothetical protein</fullName>
    </submittedName>
</protein>
<comment type="caution">
    <text evidence="1">The sequence shown here is derived from an EMBL/GenBank/DDBJ whole genome shotgun (WGS) entry which is preliminary data.</text>
</comment>
<name>A0A8S4E6J2_PLUXY</name>
<reference evidence="1" key="1">
    <citation type="submission" date="2020-11" db="EMBL/GenBank/DDBJ databases">
        <authorList>
            <person name="Whiteford S."/>
        </authorList>
    </citation>
    <scope>NUCLEOTIDE SEQUENCE</scope>
</reference>
<accession>A0A8S4E6J2</accession>
<evidence type="ECO:0000313" key="1">
    <source>
        <dbReference type="EMBL" id="CAG9110627.1"/>
    </source>
</evidence>
<evidence type="ECO:0000313" key="2">
    <source>
        <dbReference type="Proteomes" id="UP000653454"/>
    </source>
</evidence>
<sequence length="444" mass="51474">MNPITMDNYGEILRECGFITIIPKYLIRYHTMVRSRTLKQLKKEGLIDGDLQLKDKLEQCFDNWPSSHKLSQDFDEMSTSILTIRMYILEKYLNWKLNVSTEEFQKYCKHYLPLKHKPMQDIQEAISIAETDIGFTQETVRRNGFVISSDPVNTRLILDNIPTIAGQDIREAIKIEPAILKNNYNGLLQIRSILEEYRISAEAQRNCLKIYCMCPETVRERLEELVQLKEYQMLKSNPRVLSMVVHKKKMLSRLTKMNAANKQCYSLNHLISSKKVFNNYIGNFGSKACGRDIAILISTCLQSSINTSSSASAISSKTTAASIVKRLKKHKFWLHTALSVIDDNIKFLQKWFQNEVIFNNCHLLLYPGFDIQQHIEFFLGMRNSNGFKQETIPLDSSYNNIRYGKLTDDQILALTLYEIEKKYHFSGDGIWSKQDPCRTESQLS</sequence>